<evidence type="ECO:0000313" key="2">
    <source>
        <dbReference type="Proteomes" id="UP001336250"/>
    </source>
</evidence>
<sequence>MTDHTVFTLHPGRRPLLVSVPHAGREIPPELRGRFVPRALAVEDTDWHLDRLYGFAQELGASLLVPHFSRYVVDLNRPPDNTPMYPGANNTELCPTRFFTGEPLYREGQAPGDIEVQQRVDLFWRPYHEALAGELARLRAEHGHVVLFDGHSIKSELPWLFEGTLPALNLGTAGGTACDPSLRDALAAVLASQTQHSHVVDGRFKGGHITRFYGAPARGVHAVQLEMCWRCYLEESSPAEWHALRAGEITPLLRRLLQAMLDWRPA</sequence>
<dbReference type="SUPFAM" id="SSF53187">
    <property type="entry name" value="Zn-dependent exopeptidases"/>
    <property type="match status" value="1"/>
</dbReference>
<dbReference type="Gene3D" id="3.40.630.40">
    <property type="entry name" value="Zn-dependent exopeptidases"/>
    <property type="match status" value="1"/>
</dbReference>
<gene>
    <name evidence="1" type="primary">hutG</name>
    <name evidence="1" type="ORF">V4F39_02245</name>
</gene>
<keyword evidence="1" id="KW-0378">Hydrolase</keyword>
<dbReference type="NCBIfam" id="TIGR02017">
    <property type="entry name" value="hutG_amidohyd"/>
    <property type="match status" value="1"/>
</dbReference>
<protein>
    <submittedName>
        <fullName evidence="1">N-formylglutamate deformylase</fullName>
        <ecNumber evidence="1">3.5.1.68</ecNumber>
    </submittedName>
</protein>
<dbReference type="Pfam" id="PF05013">
    <property type="entry name" value="FGase"/>
    <property type="match status" value="1"/>
</dbReference>
<evidence type="ECO:0000313" key="1">
    <source>
        <dbReference type="EMBL" id="MEF7612713.1"/>
    </source>
</evidence>
<accession>A0AAW9Q8M6</accession>
<dbReference type="Proteomes" id="UP001336250">
    <property type="component" value="Unassembled WGS sequence"/>
</dbReference>
<reference evidence="1 2" key="1">
    <citation type="submission" date="2024-02" db="EMBL/GenBank/DDBJ databases">
        <title>Genome sequence of Aquincola sp. MAHUQ-54.</title>
        <authorList>
            <person name="Huq M.A."/>
        </authorList>
    </citation>
    <scope>NUCLEOTIDE SEQUENCE [LARGE SCALE GENOMIC DNA]</scope>
    <source>
        <strain evidence="1 2">MAHUQ-54</strain>
    </source>
</reference>
<dbReference type="EC" id="3.5.1.68" evidence="1"/>
<dbReference type="RefSeq" id="WP_332287609.1">
    <property type="nucleotide sequence ID" value="NZ_JAZIBG010000009.1"/>
</dbReference>
<organism evidence="1 2">
    <name type="scientific">Aquincola agrisoli</name>
    <dbReference type="NCBI Taxonomy" id="3119538"/>
    <lineage>
        <taxon>Bacteria</taxon>
        <taxon>Pseudomonadati</taxon>
        <taxon>Pseudomonadota</taxon>
        <taxon>Betaproteobacteria</taxon>
        <taxon>Burkholderiales</taxon>
        <taxon>Sphaerotilaceae</taxon>
        <taxon>Aquincola</taxon>
    </lineage>
</organism>
<dbReference type="InterPro" id="IPR007709">
    <property type="entry name" value="N-FG_amidohydro"/>
</dbReference>
<keyword evidence="2" id="KW-1185">Reference proteome</keyword>
<name>A0AAW9Q8M6_9BURK</name>
<dbReference type="AlphaFoldDB" id="A0AAW9Q8M6"/>
<dbReference type="EMBL" id="JAZIBG010000009">
    <property type="protein sequence ID" value="MEF7612713.1"/>
    <property type="molecule type" value="Genomic_DNA"/>
</dbReference>
<dbReference type="InterPro" id="IPR010247">
    <property type="entry name" value="HutG_amidohyd"/>
</dbReference>
<proteinExistence type="predicted"/>
<comment type="caution">
    <text evidence="1">The sequence shown here is derived from an EMBL/GenBank/DDBJ whole genome shotgun (WGS) entry which is preliminary data.</text>
</comment>
<dbReference type="GO" id="GO:0050129">
    <property type="term" value="F:N-formylglutamate deformylase activity"/>
    <property type="evidence" value="ECO:0007669"/>
    <property type="project" value="UniProtKB-EC"/>
</dbReference>